<keyword evidence="3" id="KW-1185">Reference proteome</keyword>
<name>A0ABW8T3Q0_9CLOT</name>
<keyword evidence="1" id="KW-0732">Signal</keyword>
<comment type="caution">
    <text evidence="2">The sequence shown here is derived from an EMBL/GenBank/DDBJ whole genome shotgun (WGS) entry which is preliminary data.</text>
</comment>
<evidence type="ECO:0000313" key="3">
    <source>
        <dbReference type="Proteomes" id="UP001623591"/>
    </source>
</evidence>
<dbReference type="Proteomes" id="UP001623591">
    <property type="component" value="Unassembled WGS sequence"/>
</dbReference>
<evidence type="ECO:0000313" key="2">
    <source>
        <dbReference type="EMBL" id="MFL0247098.1"/>
    </source>
</evidence>
<sequence length="401" mass="43352">MNKKLPFVAVLSSLLVLNTASIAFAAPASANTVITGRTEQGNQSGVILPAVVTKQINHNVTNSVTLTGTIIIDGPQLVLTVLEPNGTEVPSSNITYVKADDKTYNYSITVNPSSFKGYVNYTLKAKTVYINGKNAGQTHTTAPVTTQTIHVSYVDHFNYTNFTWGAYDRQNNEYPYSYNLVKVWDDGKEVMQDPTIGAIPGTDSVIIQGADATYDGGIALLGTEVPPVNIRSFETQSPVWTYNEATKKYDLTFDLIKNLSNGGSETAAVATEGVAPLATCSYTAKDGRSPEFSQSFNFTAPAAPVPVGPVISDVVVSNIDSMWTGNHGNGGNVQEKYILSFYINGVFYSEDLTTNFTKNSSGLYGSQDLTYSASYNGQTIIINYTLKYVEPDSLEDNTKNN</sequence>
<dbReference type="RefSeq" id="WP_406769544.1">
    <property type="nucleotide sequence ID" value="NZ_JBJHZZ010000004.1"/>
</dbReference>
<gene>
    <name evidence="2" type="ORF">ACJDUG_08945</name>
</gene>
<protein>
    <submittedName>
        <fullName evidence="2">Uncharacterized protein</fullName>
    </submittedName>
</protein>
<feature type="chain" id="PRO_5047149787" evidence="1">
    <location>
        <begin position="26"/>
        <end position="401"/>
    </location>
</feature>
<dbReference type="EMBL" id="JBJHZZ010000004">
    <property type="protein sequence ID" value="MFL0247098.1"/>
    <property type="molecule type" value="Genomic_DNA"/>
</dbReference>
<accession>A0ABW8T3Q0</accession>
<reference evidence="2 3" key="1">
    <citation type="submission" date="2024-11" db="EMBL/GenBank/DDBJ databases">
        <authorList>
            <person name="Heng Y.C."/>
            <person name="Lim A.C.H."/>
            <person name="Lee J.K.Y."/>
            <person name="Kittelmann S."/>
        </authorList>
    </citation>
    <scope>NUCLEOTIDE SEQUENCE [LARGE SCALE GENOMIC DNA]</scope>
    <source>
        <strain evidence="2 3">WILCCON 0185</strain>
    </source>
</reference>
<evidence type="ECO:0000256" key="1">
    <source>
        <dbReference type="SAM" id="SignalP"/>
    </source>
</evidence>
<feature type="signal peptide" evidence="1">
    <location>
        <begin position="1"/>
        <end position="25"/>
    </location>
</feature>
<proteinExistence type="predicted"/>
<organism evidence="2 3">
    <name type="scientific">Candidatus Clostridium stratigraminis</name>
    <dbReference type="NCBI Taxonomy" id="3381661"/>
    <lineage>
        <taxon>Bacteria</taxon>
        <taxon>Bacillati</taxon>
        <taxon>Bacillota</taxon>
        <taxon>Clostridia</taxon>
        <taxon>Eubacteriales</taxon>
        <taxon>Clostridiaceae</taxon>
        <taxon>Clostridium</taxon>
    </lineage>
</organism>